<evidence type="ECO:0000256" key="1">
    <source>
        <dbReference type="ARBA" id="ARBA00022729"/>
    </source>
</evidence>
<dbReference type="InterPro" id="IPR000618">
    <property type="entry name" value="Insect_cuticle"/>
</dbReference>
<dbReference type="GO" id="GO:0008010">
    <property type="term" value="F:structural constituent of chitin-based larval cuticle"/>
    <property type="evidence" value="ECO:0007669"/>
    <property type="project" value="TreeGrafter"/>
</dbReference>
<protein>
    <submittedName>
        <fullName evidence="5">Flexible cuticle protein 12-like</fullName>
    </submittedName>
</protein>
<dbReference type="InterPro" id="IPR050468">
    <property type="entry name" value="Cuticle_Struct_Prot"/>
</dbReference>
<reference evidence="5" key="1">
    <citation type="submission" date="2025-08" db="UniProtKB">
        <authorList>
            <consortium name="RefSeq"/>
        </authorList>
    </citation>
    <scope>IDENTIFICATION</scope>
</reference>
<keyword evidence="1 3" id="KW-0732">Signal</keyword>
<dbReference type="PANTHER" id="PTHR10380">
    <property type="entry name" value="CUTICLE PROTEIN"/>
    <property type="match status" value="1"/>
</dbReference>
<proteinExistence type="predicted"/>
<evidence type="ECO:0000256" key="3">
    <source>
        <dbReference type="SAM" id="SignalP"/>
    </source>
</evidence>
<organism evidence="4 5">
    <name type="scientific">Bicyclus anynana</name>
    <name type="common">Squinting bush brown butterfly</name>
    <dbReference type="NCBI Taxonomy" id="110368"/>
    <lineage>
        <taxon>Eukaryota</taxon>
        <taxon>Metazoa</taxon>
        <taxon>Ecdysozoa</taxon>
        <taxon>Arthropoda</taxon>
        <taxon>Hexapoda</taxon>
        <taxon>Insecta</taxon>
        <taxon>Pterygota</taxon>
        <taxon>Neoptera</taxon>
        <taxon>Endopterygota</taxon>
        <taxon>Lepidoptera</taxon>
        <taxon>Glossata</taxon>
        <taxon>Ditrysia</taxon>
        <taxon>Papilionoidea</taxon>
        <taxon>Nymphalidae</taxon>
        <taxon>Satyrinae</taxon>
        <taxon>Satyrini</taxon>
        <taxon>Mycalesina</taxon>
        <taxon>Bicyclus</taxon>
    </lineage>
</organism>
<gene>
    <name evidence="5" type="primary">LOC112057780</name>
</gene>
<evidence type="ECO:0000256" key="2">
    <source>
        <dbReference type="PROSITE-ProRule" id="PRU00497"/>
    </source>
</evidence>
<dbReference type="RefSeq" id="XP_023954093.2">
    <property type="nucleotide sequence ID" value="XM_024098325.2"/>
</dbReference>
<dbReference type="KEGG" id="bany:112057780"/>
<dbReference type="PANTHER" id="PTHR10380:SF192">
    <property type="entry name" value="GEO02312P1"/>
    <property type="match status" value="1"/>
</dbReference>
<keyword evidence="2" id="KW-0193">Cuticle</keyword>
<dbReference type="PRINTS" id="PR00947">
    <property type="entry name" value="CUTICLE"/>
</dbReference>
<dbReference type="OrthoDB" id="6436213at2759"/>
<evidence type="ECO:0000313" key="4">
    <source>
        <dbReference type="Proteomes" id="UP001652582"/>
    </source>
</evidence>
<dbReference type="GO" id="GO:0062129">
    <property type="term" value="C:chitin-based extracellular matrix"/>
    <property type="evidence" value="ECO:0007669"/>
    <property type="project" value="TreeGrafter"/>
</dbReference>
<feature type="chain" id="PRO_5046962758" evidence="3">
    <location>
        <begin position="20"/>
        <end position="123"/>
    </location>
</feature>
<dbReference type="AlphaFoldDB" id="A0A6J1P8P5"/>
<feature type="signal peptide" evidence="3">
    <location>
        <begin position="1"/>
        <end position="19"/>
    </location>
</feature>
<dbReference type="Pfam" id="PF00379">
    <property type="entry name" value="Chitin_bind_4"/>
    <property type="match status" value="1"/>
</dbReference>
<evidence type="ECO:0000313" key="5">
    <source>
        <dbReference type="RefSeq" id="XP_023954093.2"/>
    </source>
</evidence>
<dbReference type="GeneID" id="112057780"/>
<dbReference type="PROSITE" id="PS51155">
    <property type="entry name" value="CHIT_BIND_RR_2"/>
    <property type="match status" value="1"/>
</dbReference>
<sequence length="123" mass="13792">MFKMRCLYVFCFIMLVANALPIDKDSEAKITSNEYVIDETGNYRFSFETSNGITRDEIGTIVNKGQPNEYISVKGRFSYINTEGIQEFVEYSADENGYTISPPIREEPISGVPPSLVASLLGK</sequence>
<dbReference type="Proteomes" id="UP001652582">
    <property type="component" value="Chromosome 7"/>
</dbReference>
<keyword evidence="4" id="KW-1185">Reference proteome</keyword>
<accession>A0A6J1P8P5</accession>
<name>A0A6J1P8P5_BICAN</name>